<dbReference type="SUPFAM" id="SSF102114">
    <property type="entry name" value="Radical SAM enzymes"/>
    <property type="match status" value="1"/>
</dbReference>
<dbReference type="SFLD" id="SFLDS00029">
    <property type="entry name" value="Radical_SAM"/>
    <property type="match status" value="1"/>
</dbReference>
<evidence type="ECO:0000256" key="1">
    <source>
        <dbReference type="ARBA" id="ARBA00022691"/>
    </source>
</evidence>
<dbReference type="InterPro" id="IPR058240">
    <property type="entry name" value="rSAM_sf"/>
</dbReference>
<feature type="binding site" evidence="5">
    <location>
        <position position="74"/>
    </location>
    <ligand>
        <name>[4Fe-4S] cluster</name>
        <dbReference type="ChEBI" id="CHEBI:49883"/>
        <note>4Fe-4S-S-AdoMet</note>
    </ligand>
</feature>
<comment type="caution">
    <text evidence="6">The sequence shown here is derived from an EMBL/GenBank/DDBJ whole genome shotgun (WGS) entry which is preliminary data.</text>
</comment>
<evidence type="ECO:0000256" key="3">
    <source>
        <dbReference type="ARBA" id="ARBA00023004"/>
    </source>
</evidence>
<name>A0A943EIS0_9FIRM</name>
<reference evidence="6" key="1">
    <citation type="submission" date="2021-02" db="EMBL/GenBank/DDBJ databases">
        <title>Infant gut strain persistence is associated with maternal origin, phylogeny, and functional potential including surface adhesion and iron acquisition.</title>
        <authorList>
            <person name="Lou Y.C."/>
        </authorList>
    </citation>
    <scope>NUCLEOTIDE SEQUENCE</scope>
    <source>
        <strain evidence="6">L3_106_000M1_dasL3_106_000M1_concoct_15</strain>
    </source>
</reference>
<accession>A0A943EIS0</accession>
<keyword evidence="2 5" id="KW-0479">Metal-binding</keyword>
<dbReference type="Pfam" id="PF13353">
    <property type="entry name" value="Fer4_12"/>
    <property type="match status" value="1"/>
</dbReference>
<feature type="binding site" evidence="5">
    <location>
        <position position="67"/>
    </location>
    <ligand>
        <name>[4Fe-4S] cluster</name>
        <dbReference type="ChEBI" id="CHEBI:49883"/>
        <note>4Fe-4S-S-AdoMet</note>
    </ligand>
</feature>
<organism evidence="6 7">
    <name type="scientific">Acidaminococcus intestini</name>
    <dbReference type="NCBI Taxonomy" id="187327"/>
    <lineage>
        <taxon>Bacteria</taxon>
        <taxon>Bacillati</taxon>
        <taxon>Bacillota</taxon>
        <taxon>Negativicutes</taxon>
        <taxon>Acidaminococcales</taxon>
        <taxon>Acidaminococcaceae</taxon>
        <taxon>Acidaminococcus</taxon>
    </lineage>
</organism>
<gene>
    <name evidence="6" type="ORF">KHX13_09830</name>
</gene>
<evidence type="ECO:0000256" key="2">
    <source>
        <dbReference type="ARBA" id="ARBA00022723"/>
    </source>
</evidence>
<evidence type="ECO:0000256" key="4">
    <source>
        <dbReference type="ARBA" id="ARBA00023014"/>
    </source>
</evidence>
<sequence length="303" mass="33836">MEPCTLCPFACGVVRPLHEGGPGQYGVCRCAMTPKAARAALHHWEEPCLSGENPQKGGSGAVFFSGCTLHCVYCQNSEISTENHGWEVTADRLRAIYQELIDQGAYNIDLVTATQYLPAILPSLTPPLPVPVVYNTSGYERVETLRLLEGKVQIYLPDLKYHDDALAQRYSRCKNYFGTASKAILEMFRQVGPYELDERGIMQKGVIIRHLILPGHGEDSMRLIDWISDTFSPGDVMVSLMRQFIPCGTAAQYPEINRKLTDEEYEEVELHFLESRIEDGFIQESPAADDKFIPAFDGTGILP</sequence>
<proteinExistence type="predicted"/>
<dbReference type="InterPro" id="IPR040085">
    <property type="entry name" value="MJ0674-like"/>
</dbReference>
<keyword evidence="1 5" id="KW-0949">S-adenosyl-L-methionine</keyword>
<dbReference type="PIRSF" id="PIRSF004869">
    <property type="entry name" value="PflX_prd"/>
    <property type="match status" value="1"/>
</dbReference>
<dbReference type="GO" id="GO:0003824">
    <property type="term" value="F:catalytic activity"/>
    <property type="evidence" value="ECO:0007669"/>
    <property type="project" value="InterPro"/>
</dbReference>
<dbReference type="InterPro" id="IPR007197">
    <property type="entry name" value="rSAM"/>
</dbReference>
<dbReference type="GO" id="GO:0046872">
    <property type="term" value="F:metal ion binding"/>
    <property type="evidence" value="ECO:0007669"/>
    <property type="project" value="UniProtKB-KW"/>
</dbReference>
<evidence type="ECO:0000313" key="6">
    <source>
        <dbReference type="EMBL" id="MBS5520588.1"/>
    </source>
</evidence>
<feature type="binding site" evidence="5">
    <location>
        <position position="71"/>
    </location>
    <ligand>
        <name>[4Fe-4S] cluster</name>
        <dbReference type="ChEBI" id="CHEBI:49883"/>
        <note>4Fe-4S-S-AdoMet</note>
    </ligand>
</feature>
<dbReference type="PANTHER" id="PTHR43075">
    <property type="entry name" value="FORMATE LYASE ACTIVATING ENZYME, PUTATIVE (AFU_ORTHOLOGUE AFUA_2G15630)-RELATED"/>
    <property type="match status" value="1"/>
</dbReference>
<keyword evidence="4 5" id="KW-0411">Iron-sulfur</keyword>
<dbReference type="InterPro" id="IPR016431">
    <property type="entry name" value="Pyrv-formate_lyase-activ_prd"/>
</dbReference>
<evidence type="ECO:0000313" key="7">
    <source>
        <dbReference type="Proteomes" id="UP000754226"/>
    </source>
</evidence>
<dbReference type="GO" id="GO:0051536">
    <property type="term" value="F:iron-sulfur cluster binding"/>
    <property type="evidence" value="ECO:0007669"/>
    <property type="project" value="UniProtKB-KW"/>
</dbReference>
<comment type="cofactor">
    <cofactor evidence="5">
        <name>[4Fe-4S] cluster</name>
        <dbReference type="ChEBI" id="CHEBI:49883"/>
    </cofactor>
    <text evidence="5">Binds 1 [4Fe-4S] cluster. The cluster is coordinated with 3 cysteines and an exchangeable S-adenosyl-L-methionine.</text>
</comment>
<dbReference type="PANTHER" id="PTHR43075:SF1">
    <property type="entry name" value="FORMATE LYASE ACTIVATING ENZYME, PUTATIVE (AFU_ORTHOLOGUE AFUA_2G15630)-RELATED"/>
    <property type="match status" value="1"/>
</dbReference>
<protein>
    <submittedName>
        <fullName evidence="6">4Fe-4S cluster-binding domain-containing protein</fullName>
    </submittedName>
</protein>
<evidence type="ECO:0000256" key="5">
    <source>
        <dbReference type="PIRSR" id="PIRSR004869-50"/>
    </source>
</evidence>
<dbReference type="Gene3D" id="3.20.20.70">
    <property type="entry name" value="Aldolase class I"/>
    <property type="match status" value="1"/>
</dbReference>
<dbReference type="SFLD" id="SFLDG01099">
    <property type="entry name" value="Uncharacterised_Radical_SAM_Su"/>
    <property type="match status" value="1"/>
</dbReference>
<keyword evidence="3 5" id="KW-0408">Iron</keyword>
<dbReference type="AlphaFoldDB" id="A0A943EIS0"/>
<dbReference type="InterPro" id="IPR013785">
    <property type="entry name" value="Aldolase_TIM"/>
</dbReference>
<dbReference type="EMBL" id="JAGZCZ010000015">
    <property type="protein sequence ID" value="MBS5520588.1"/>
    <property type="molecule type" value="Genomic_DNA"/>
</dbReference>
<dbReference type="Proteomes" id="UP000754226">
    <property type="component" value="Unassembled WGS sequence"/>
</dbReference>